<dbReference type="CDD" id="cd00010">
    <property type="entry name" value="AAI_LTSS"/>
    <property type="match status" value="1"/>
</dbReference>
<name>A0A835AHY2_9POAL</name>
<reference evidence="1" key="1">
    <citation type="submission" date="2020-07" db="EMBL/GenBank/DDBJ databases">
        <title>Genome sequence and genetic diversity analysis of an under-domesticated orphan crop, white fonio (Digitaria exilis).</title>
        <authorList>
            <person name="Bennetzen J.L."/>
            <person name="Chen S."/>
            <person name="Ma X."/>
            <person name="Wang X."/>
            <person name="Yssel A.E.J."/>
            <person name="Chaluvadi S.R."/>
            <person name="Johnson M."/>
            <person name="Gangashetty P."/>
            <person name="Hamidou F."/>
            <person name="Sanogo M.D."/>
            <person name="Zwaenepoel A."/>
            <person name="Wallace J."/>
            <person name="Van De Peer Y."/>
            <person name="Van Deynze A."/>
        </authorList>
    </citation>
    <scope>NUCLEOTIDE SEQUENCE</scope>
    <source>
        <tissue evidence="1">Leaves</tissue>
    </source>
</reference>
<protein>
    <submittedName>
        <fullName evidence="1">Uncharacterized protein</fullName>
    </submittedName>
</protein>
<sequence length="133" mass="14140">MPIKRQAAGNMHPITIPQPFIPRYSDYTYGGHTYGSLQGAAAQTFQWGVESSRSSLEVACSSESSASLDKKLLSCASLQAQDEKDIQSCCGVLMAEARRSDDCACAVLKAIGERGIDLDNVCKATAMGKACKA</sequence>
<proteinExistence type="predicted"/>
<comment type="caution">
    <text evidence="1">The sequence shown here is derived from an EMBL/GenBank/DDBJ whole genome shotgun (WGS) entry which is preliminary data.</text>
</comment>
<keyword evidence="2" id="KW-1185">Reference proteome</keyword>
<accession>A0A835AHY2</accession>
<dbReference type="OrthoDB" id="719623at2759"/>
<evidence type="ECO:0000313" key="2">
    <source>
        <dbReference type="Proteomes" id="UP000636709"/>
    </source>
</evidence>
<dbReference type="EMBL" id="JACEFO010002416">
    <property type="protein sequence ID" value="KAF8661122.1"/>
    <property type="molecule type" value="Genomic_DNA"/>
</dbReference>
<dbReference type="AlphaFoldDB" id="A0A835AHY2"/>
<dbReference type="Proteomes" id="UP000636709">
    <property type="component" value="Unassembled WGS sequence"/>
</dbReference>
<organism evidence="1 2">
    <name type="scientific">Digitaria exilis</name>
    <dbReference type="NCBI Taxonomy" id="1010633"/>
    <lineage>
        <taxon>Eukaryota</taxon>
        <taxon>Viridiplantae</taxon>
        <taxon>Streptophyta</taxon>
        <taxon>Embryophyta</taxon>
        <taxon>Tracheophyta</taxon>
        <taxon>Spermatophyta</taxon>
        <taxon>Magnoliopsida</taxon>
        <taxon>Liliopsida</taxon>
        <taxon>Poales</taxon>
        <taxon>Poaceae</taxon>
        <taxon>PACMAD clade</taxon>
        <taxon>Panicoideae</taxon>
        <taxon>Panicodae</taxon>
        <taxon>Paniceae</taxon>
        <taxon>Anthephorinae</taxon>
        <taxon>Digitaria</taxon>
    </lineage>
</organism>
<evidence type="ECO:0000313" key="1">
    <source>
        <dbReference type="EMBL" id="KAF8661122.1"/>
    </source>
</evidence>
<gene>
    <name evidence="1" type="ORF">HU200_057229</name>
</gene>